<feature type="compositionally biased region" description="Low complexity" evidence="1">
    <location>
        <begin position="416"/>
        <end position="427"/>
    </location>
</feature>
<dbReference type="Gene3D" id="3.30.420.10">
    <property type="entry name" value="Ribonuclease H-like superfamily/Ribonuclease H"/>
    <property type="match status" value="1"/>
</dbReference>
<name>K2RXW5_MACPH</name>
<feature type="region of interest" description="Disordered" evidence="1">
    <location>
        <begin position="396"/>
        <end position="427"/>
    </location>
</feature>
<protein>
    <recommendedName>
        <fullName evidence="5">Integrase catalytic domain-containing protein</fullName>
    </recommendedName>
</protein>
<dbReference type="Proteomes" id="UP000007129">
    <property type="component" value="Unassembled WGS sequence"/>
</dbReference>
<gene>
    <name evidence="3" type="ORF">MPH_13673</name>
</gene>
<keyword evidence="2" id="KW-0732">Signal</keyword>
<feature type="chain" id="PRO_5003864555" description="Integrase catalytic domain-containing protein" evidence="2">
    <location>
        <begin position="21"/>
        <end position="649"/>
    </location>
</feature>
<accession>K2RXW5</accession>
<evidence type="ECO:0000256" key="1">
    <source>
        <dbReference type="SAM" id="MobiDB-lite"/>
    </source>
</evidence>
<evidence type="ECO:0008006" key="5">
    <source>
        <dbReference type="Google" id="ProtNLM"/>
    </source>
</evidence>
<sequence>MRNMRSILTGVLVVFHAAEAQRSHQRSIERNYVYFSQDVDGKKGLYRRPIKEFTWRKFLKKQEVFDAIAQAHYDTAHGVVKEPFEEAQIDLIDYSIRLDPVTGSEFLAATRVIFQNYGVAVHVSRPGHQQSQGRVEQANGQAKAAIEAAKIEHGHPGFDHACVDATITLSNHIARNRRCTSYFAIFGRTMWANKPCRVPLTQRNVAIGPRLTDDDAPTPTVEYLDESPAASGEEVAAVASAAPQNQARASSCGVLHTNEAPGLSSKGKEPLRASAEDPELAEALERSWEQRNGWEDLPPLGDAFWVPVIPHEASSGTDLHESSRHPASHATLAYFFGSGKGKERAAPPSTSQATPGTICHNEEVGSPSESPSEDECPQKDSSVGYVPPPYGYLFPSRGPYIEPENAENGPRGDLQVPVSAPSSSTPTSCGASVGIALADASAGPEEASAGQEEGELGAESTSTIPRKRKRVSFAGQMTGDVFGEPLFDDTSQYHPNAPHGRGEAGFDRTRHDQAIRNARQKALERMVKHFNTSLASTEYKVGDVVSGTIPPQYKEDKTGVLIGVIHEVLYKDEDDYKHYVLQTPFGIVDRPFAADELELLHESMRPENLDELQALTPSLPLYKGLYFWPLWVQKRHGKVYQTLPQGSAV</sequence>
<evidence type="ECO:0000313" key="3">
    <source>
        <dbReference type="EMBL" id="EKG09305.1"/>
    </source>
</evidence>
<dbReference type="HOGENOM" id="CLU_422146_0_0_1"/>
<proteinExistence type="predicted"/>
<comment type="caution">
    <text evidence="3">The sequence shown here is derived from an EMBL/GenBank/DDBJ whole genome shotgun (WGS) entry which is preliminary data.</text>
</comment>
<evidence type="ECO:0000313" key="4">
    <source>
        <dbReference type="Proteomes" id="UP000007129"/>
    </source>
</evidence>
<dbReference type="InParanoid" id="K2RXW5"/>
<reference evidence="3 4" key="1">
    <citation type="journal article" date="2012" name="BMC Genomics">
        <title>Tools to kill: Genome of one of the most destructive plant pathogenic fungi Macrophomina phaseolina.</title>
        <authorList>
            <person name="Islam M.S."/>
            <person name="Haque M.S."/>
            <person name="Islam M.M."/>
            <person name="Emdad E.M."/>
            <person name="Halim A."/>
            <person name="Hossen Q.M.M."/>
            <person name="Hossain M.Z."/>
            <person name="Ahmed B."/>
            <person name="Rahim S."/>
            <person name="Rahman M.S."/>
            <person name="Alam M.M."/>
            <person name="Hou S."/>
            <person name="Wan X."/>
            <person name="Saito J.A."/>
            <person name="Alam M."/>
        </authorList>
    </citation>
    <scope>NUCLEOTIDE SEQUENCE [LARGE SCALE GENOMIC DNA]</scope>
    <source>
        <strain evidence="3 4">MS6</strain>
    </source>
</reference>
<feature type="region of interest" description="Disordered" evidence="1">
    <location>
        <begin position="440"/>
        <end position="462"/>
    </location>
</feature>
<evidence type="ECO:0000256" key="2">
    <source>
        <dbReference type="SAM" id="SignalP"/>
    </source>
</evidence>
<dbReference type="InterPro" id="IPR036397">
    <property type="entry name" value="RNaseH_sf"/>
</dbReference>
<dbReference type="VEuPathDB" id="FungiDB:MPH_13673"/>
<dbReference type="EMBL" id="AHHD01000710">
    <property type="protein sequence ID" value="EKG09305.1"/>
    <property type="molecule type" value="Genomic_DNA"/>
</dbReference>
<feature type="signal peptide" evidence="2">
    <location>
        <begin position="1"/>
        <end position="20"/>
    </location>
</feature>
<dbReference type="GO" id="GO:0003676">
    <property type="term" value="F:nucleic acid binding"/>
    <property type="evidence" value="ECO:0007669"/>
    <property type="project" value="InterPro"/>
</dbReference>
<dbReference type="AlphaFoldDB" id="K2RXW5"/>
<feature type="region of interest" description="Disordered" evidence="1">
    <location>
        <begin position="339"/>
        <end position="384"/>
    </location>
</feature>
<organism evidence="3 4">
    <name type="scientific">Macrophomina phaseolina (strain MS6)</name>
    <name type="common">Charcoal rot fungus</name>
    <dbReference type="NCBI Taxonomy" id="1126212"/>
    <lineage>
        <taxon>Eukaryota</taxon>
        <taxon>Fungi</taxon>
        <taxon>Dikarya</taxon>
        <taxon>Ascomycota</taxon>
        <taxon>Pezizomycotina</taxon>
        <taxon>Dothideomycetes</taxon>
        <taxon>Dothideomycetes incertae sedis</taxon>
        <taxon>Botryosphaeriales</taxon>
        <taxon>Botryosphaeriaceae</taxon>
        <taxon>Macrophomina</taxon>
    </lineage>
</organism>